<keyword evidence="6 10" id="KW-0119">Carbohydrate metabolism</keyword>
<evidence type="ECO:0000256" key="8">
    <source>
        <dbReference type="ARBA" id="ARBA00023326"/>
    </source>
</evidence>
<evidence type="ECO:0000256" key="10">
    <source>
        <dbReference type="RuleBase" id="RU362015"/>
    </source>
</evidence>
<evidence type="ECO:0000256" key="2">
    <source>
        <dbReference type="ARBA" id="ARBA00004851"/>
    </source>
</evidence>
<comment type="similarity">
    <text evidence="9 10">Belongs to the glycosyl hydrolase 11 (cellulase G) family.</text>
</comment>
<feature type="domain" description="GH11" evidence="12">
    <location>
        <begin position="28"/>
        <end position="215"/>
    </location>
</feature>
<dbReference type="EMBL" id="BAAALT010000045">
    <property type="protein sequence ID" value="GAA1796814.1"/>
    <property type="molecule type" value="Genomic_DNA"/>
</dbReference>
<organism evidence="13 14">
    <name type="scientific">Luedemannella flava</name>
    <dbReference type="NCBI Taxonomy" id="349316"/>
    <lineage>
        <taxon>Bacteria</taxon>
        <taxon>Bacillati</taxon>
        <taxon>Actinomycetota</taxon>
        <taxon>Actinomycetes</taxon>
        <taxon>Micromonosporales</taxon>
        <taxon>Micromonosporaceae</taxon>
        <taxon>Luedemannella</taxon>
    </lineage>
</organism>
<evidence type="ECO:0000256" key="3">
    <source>
        <dbReference type="ARBA" id="ARBA00012590"/>
    </source>
</evidence>
<evidence type="ECO:0000256" key="5">
    <source>
        <dbReference type="ARBA" id="ARBA00022801"/>
    </source>
</evidence>
<proteinExistence type="inferred from homology"/>
<dbReference type="PRINTS" id="PR00911">
    <property type="entry name" value="GLHYDRLASE11"/>
</dbReference>
<evidence type="ECO:0000256" key="11">
    <source>
        <dbReference type="SAM" id="SignalP"/>
    </source>
</evidence>
<dbReference type="PANTHER" id="PTHR46828:SF2">
    <property type="entry name" value="ENDO-1,4-BETA-XYLANASE A-RELATED"/>
    <property type="match status" value="1"/>
</dbReference>
<comment type="pathway">
    <text evidence="2 10">Glycan degradation; xylan degradation.</text>
</comment>
<dbReference type="EC" id="3.2.1.8" evidence="3 10"/>
<evidence type="ECO:0000256" key="4">
    <source>
        <dbReference type="ARBA" id="ARBA00022651"/>
    </source>
</evidence>
<evidence type="ECO:0000313" key="14">
    <source>
        <dbReference type="Proteomes" id="UP001500218"/>
    </source>
</evidence>
<dbReference type="PROSITE" id="PS51318">
    <property type="entry name" value="TAT"/>
    <property type="match status" value="1"/>
</dbReference>
<comment type="catalytic activity">
    <reaction evidence="1 10">
        <text>Endohydrolysis of (1-&gt;4)-beta-D-xylosidic linkages in xylans.</text>
        <dbReference type="EC" id="3.2.1.8"/>
    </reaction>
</comment>
<dbReference type="InterPro" id="IPR006311">
    <property type="entry name" value="TAT_signal"/>
</dbReference>
<dbReference type="InterPro" id="IPR013319">
    <property type="entry name" value="GH11/12"/>
</dbReference>
<keyword evidence="7 10" id="KW-0326">Glycosidase</keyword>
<dbReference type="InterPro" id="IPR033123">
    <property type="entry name" value="GH11_dom"/>
</dbReference>
<dbReference type="Gene3D" id="2.60.120.180">
    <property type="match status" value="1"/>
</dbReference>
<evidence type="ECO:0000313" key="13">
    <source>
        <dbReference type="EMBL" id="GAA1796814.1"/>
    </source>
</evidence>
<keyword evidence="4 10" id="KW-0858">Xylan degradation</keyword>
<evidence type="ECO:0000256" key="7">
    <source>
        <dbReference type="ARBA" id="ARBA00023295"/>
    </source>
</evidence>
<feature type="chain" id="PRO_5045824481" description="Endo-1,4-beta-xylanase" evidence="11">
    <location>
        <begin position="32"/>
        <end position="220"/>
    </location>
</feature>
<reference evidence="14" key="1">
    <citation type="journal article" date="2019" name="Int. J. Syst. Evol. Microbiol.">
        <title>The Global Catalogue of Microorganisms (GCM) 10K type strain sequencing project: providing services to taxonomists for standard genome sequencing and annotation.</title>
        <authorList>
            <consortium name="The Broad Institute Genomics Platform"/>
            <consortium name="The Broad Institute Genome Sequencing Center for Infectious Disease"/>
            <person name="Wu L."/>
            <person name="Ma J."/>
        </authorList>
    </citation>
    <scope>NUCLEOTIDE SEQUENCE [LARGE SCALE GENOMIC DNA]</scope>
    <source>
        <strain evidence="14">JCM 13250</strain>
    </source>
</reference>
<dbReference type="RefSeq" id="WP_344128330.1">
    <property type="nucleotide sequence ID" value="NZ_BAAALT010000045.1"/>
</dbReference>
<keyword evidence="5 10" id="KW-0378">Hydrolase</keyword>
<evidence type="ECO:0000256" key="9">
    <source>
        <dbReference type="PROSITE-ProRule" id="PRU01097"/>
    </source>
</evidence>
<protein>
    <recommendedName>
        <fullName evidence="3 10">Endo-1,4-beta-xylanase</fullName>
        <ecNumber evidence="3 10">3.2.1.8</ecNumber>
    </recommendedName>
</protein>
<keyword evidence="11" id="KW-0732">Signal</keyword>
<name>A0ABP4XZX9_9ACTN</name>
<dbReference type="SUPFAM" id="SSF49899">
    <property type="entry name" value="Concanavalin A-like lectins/glucanases"/>
    <property type="match status" value="1"/>
</dbReference>
<comment type="caution">
    <text evidence="9">Lacks conserved residue(s) required for the propagation of feature annotation.</text>
</comment>
<evidence type="ECO:0000256" key="6">
    <source>
        <dbReference type="ARBA" id="ARBA00023277"/>
    </source>
</evidence>
<dbReference type="Proteomes" id="UP001500218">
    <property type="component" value="Unassembled WGS sequence"/>
</dbReference>
<feature type="signal peptide" evidence="11">
    <location>
        <begin position="1"/>
        <end position="31"/>
    </location>
</feature>
<keyword evidence="14" id="KW-1185">Reference proteome</keyword>
<dbReference type="InterPro" id="IPR001137">
    <property type="entry name" value="Glyco_hydro_11"/>
</dbReference>
<keyword evidence="8 10" id="KW-0624">Polysaccharide degradation</keyword>
<accession>A0ABP4XZX9</accession>
<dbReference type="PANTHER" id="PTHR46828">
    <property type="entry name" value="ENDO-1,4-BETA-XYLANASE A-RELATED"/>
    <property type="match status" value="1"/>
</dbReference>
<evidence type="ECO:0000256" key="1">
    <source>
        <dbReference type="ARBA" id="ARBA00000681"/>
    </source>
</evidence>
<comment type="caution">
    <text evidence="13">The sequence shown here is derived from an EMBL/GenBank/DDBJ whole genome shotgun (WGS) entry which is preliminary data.</text>
</comment>
<dbReference type="InterPro" id="IPR013320">
    <property type="entry name" value="ConA-like_dom_sf"/>
</dbReference>
<gene>
    <name evidence="13" type="ORF">GCM10009682_18120</name>
</gene>
<dbReference type="Pfam" id="PF00457">
    <property type="entry name" value="Glyco_hydro_11"/>
    <property type="match status" value="1"/>
</dbReference>
<evidence type="ECO:0000259" key="12">
    <source>
        <dbReference type="PROSITE" id="PS51761"/>
    </source>
</evidence>
<dbReference type="PROSITE" id="PS51761">
    <property type="entry name" value="GH11_3"/>
    <property type="match status" value="1"/>
</dbReference>
<sequence>MNKISVRLLLGGALVVALAATAAILPGTAHADTTGTHNGYFYVYRKDAPGTATLTLGAGGRYTIQWSGINSLIAGKGWSTGGRRMVSYYSTFNTTGNAYVGINGWTTNPLVEYNIVENWGTYRPRGTFLGMVTTDGGTYEVYRTQRVNQPSIQGIATYYQYWSVRTAKRTLGTINTGNHFDAWASYGLNLGTTHNYMILATTAFQSSGSADVTIAPILCC</sequence>